<accession>A0A423WF83</accession>
<feature type="compositionally biased region" description="Polar residues" evidence="1">
    <location>
        <begin position="366"/>
        <end position="377"/>
    </location>
</feature>
<dbReference type="OrthoDB" id="4851849at2759"/>
<evidence type="ECO:0000256" key="1">
    <source>
        <dbReference type="SAM" id="MobiDB-lite"/>
    </source>
</evidence>
<dbReference type="InParanoid" id="A0A423WF83"/>
<sequence length="528" mass="58378">MAVCIEEIPEQGGCQVLVAMNKKMPTSGNNDTSGDEILNKVQRGFQQIFGRLREISPGEAHLRESRVAIEETVFNDIVALCHWRILSRLRSRKSKASLKSQKRFIGLHLQDFIEVPWHNLVERGDPQMTIDQLRKYRQYSKTLLESLDDLEAADVVRHEDLSRLKTVGSSKDAFSDNVQAILQTAKVHAEIQLLAHYEDAEDGVIRPRMIAATKDACSLCHSFIRLHGKFELPRTHGKLYGNWRLPAIYQNGPLQRTLNSYLEQQISTTLRRLIPLSRRPLMMFLNESNIYTINISASTLAAPSSLIVLNELKDTVAAPTSPSQEDATGSRADQPTSKIDHTIPSEECRNDNAADGVSGQRKQTDETITTESGSEDNYNAGAEVFGPQGVADAQPYASKSTSDASQGDDTGDASDSTMASDPRSLPEQILKPGQTITLEALSASKNRFQTNQIHISIDDSSSRFSLRWLSEAEAEASLRANTDAVLDVESIPSGVDVTLTKDAEGNTYFAYGREVVMIRALMTHDSSS</sequence>
<keyword evidence="3" id="KW-1185">Reference proteome</keyword>
<feature type="compositionally biased region" description="Polar residues" evidence="1">
    <location>
        <begin position="397"/>
        <end position="419"/>
    </location>
</feature>
<feature type="region of interest" description="Disordered" evidence="1">
    <location>
        <begin position="318"/>
        <end position="426"/>
    </location>
</feature>
<dbReference type="AlphaFoldDB" id="A0A423WF83"/>
<dbReference type="EMBL" id="LKEB01000052">
    <property type="protein sequence ID" value="ROW02047.1"/>
    <property type="molecule type" value="Genomic_DNA"/>
</dbReference>
<dbReference type="Pfam" id="PF14441">
    <property type="entry name" value="OTT_1508_deam"/>
    <property type="match status" value="1"/>
</dbReference>
<proteinExistence type="predicted"/>
<protein>
    <submittedName>
        <fullName evidence="2">Uncharacterized protein</fullName>
    </submittedName>
</protein>
<organism evidence="2 3">
    <name type="scientific">Cytospora leucostoma</name>
    <dbReference type="NCBI Taxonomy" id="1230097"/>
    <lineage>
        <taxon>Eukaryota</taxon>
        <taxon>Fungi</taxon>
        <taxon>Dikarya</taxon>
        <taxon>Ascomycota</taxon>
        <taxon>Pezizomycotina</taxon>
        <taxon>Sordariomycetes</taxon>
        <taxon>Sordariomycetidae</taxon>
        <taxon>Diaporthales</taxon>
        <taxon>Cytosporaceae</taxon>
        <taxon>Cytospora</taxon>
    </lineage>
</organism>
<name>A0A423WF83_9PEZI</name>
<gene>
    <name evidence="2" type="ORF">VPNG_07663</name>
</gene>
<dbReference type="InterPro" id="IPR027796">
    <property type="entry name" value="OTT_1508_deam-like"/>
</dbReference>
<comment type="caution">
    <text evidence="2">The sequence shown here is derived from an EMBL/GenBank/DDBJ whole genome shotgun (WGS) entry which is preliminary data.</text>
</comment>
<evidence type="ECO:0000313" key="2">
    <source>
        <dbReference type="EMBL" id="ROW02047.1"/>
    </source>
</evidence>
<reference evidence="2 3" key="1">
    <citation type="submission" date="2015-09" db="EMBL/GenBank/DDBJ databases">
        <title>Host preference determinants of Valsa canker pathogens revealed by comparative genomics.</title>
        <authorList>
            <person name="Yin Z."/>
            <person name="Huang L."/>
        </authorList>
    </citation>
    <scope>NUCLEOTIDE SEQUENCE [LARGE SCALE GENOMIC DNA]</scope>
    <source>
        <strain evidence="2 3">SXYLt</strain>
    </source>
</reference>
<feature type="compositionally biased region" description="Polar residues" evidence="1">
    <location>
        <begin position="318"/>
        <end position="337"/>
    </location>
</feature>
<evidence type="ECO:0000313" key="3">
    <source>
        <dbReference type="Proteomes" id="UP000285146"/>
    </source>
</evidence>
<dbReference type="Proteomes" id="UP000285146">
    <property type="component" value="Unassembled WGS sequence"/>
</dbReference>
<feature type="compositionally biased region" description="Basic and acidic residues" evidence="1">
    <location>
        <begin position="338"/>
        <end position="352"/>
    </location>
</feature>